<accession>A0A512DHK9</accession>
<evidence type="ECO:0000256" key="3">
    <source>
        <dbReference type="ARBA" id="ARBA00022605"/>
    </source>
</evidence>
<dbReference type="SMART" id="SM00917">
    <property type="entry name" value="LeuA_dimer"/>
    <property type="match status" value="1"/>
</dbReference>
<comment type="pathway">
    <text evidence="1">Amino-acid biosynthesis; L-isoleucine biosynthesis; 2-oxobutanoate from pyruvate: step 1/3.</text>
</comment>
<dbReference type="PROSITE" id="PS50991">
    <property type="entry name" value="PYR_CT"/>
    <property type="match status" value="1"/>
</dbReference>
<evidence type="ECO:0000256" key="4">
    <source>
        <dbReference type="ARBA" id="ARBA00022624"/>
    </source>
</evidence>
<keyword evidence="12" id="KW-1185">Reference proteome</keyword>
<organism evidence="11 12">
    <name type="scientific">Skermanella aerolata</name>
    <dbReference type="NCBI Taxonomy" id="393310"/>
    <lineage>
        <taxon>Bacteria</taxon>
        <taxon>Pseudomonadati</taxon>
        <taxon>Pseudomonadota</taxon>
        <taxon>Alphaproteobacteria</taxon>
        <taxon>Rhodospirillales</taxon>
        <taxon>Azospirillaceae</taxon>
        <taxon>Skermanella</taxon>
    </lineage>
</organism>
<feature type="domain" description="Pyruvate carboxyltransferase" evidence="10">
    <location>
        <begin position="7"/>
        <end position="269"/>
    </location>
</feature>
<dbReference type="InterPro" id="IPR013785">
    <property type="entry name" value="Aldolase_TIM"/>
</dbReference>
<dbReference type="InterPro" id="IPR054691">
    <property type="entry name" value="LeuA/HCS_post-cat"/>
</dbReference>
<evidence type="ECO:0000256" key="2">
    <source>
        <dbReference type="ARBA" id="ARBA00006154"/>
    </source>
</evidence>
<comment type="caution">
    <text evidence="11">The sequence shown here is derived from an EMBL/GenBank/DDBJ whole genome shotgun (WGS) entry which is preliminary data.</text>
</comment>
<evidence type="ECO:0000256" key="6">
    <source>
        <dbReference type="ARBA" id="ARBA00023304"/>
    </source>
</evidence>
<evidence type="ECO:0000256" key="1">
    <source>
        <dbReference type="ARBA" id="ARBA00004743"/>
    </source>
</evidence>
<dbReference type="InterPro" id="IPR013709">
    <property type="entry name" value="2-isopropylmalate_synth_dimer"/>
</dbReference>
<sequence>MTMGDRIYLFDTTLRDGAQTQGVDFSVADKVAIARELDLLGIDYVEGGWPGANPTDDAFFADPPELRNATFTAFGMTRRPGRSAANDPGLVGLTSAKCDAVCMVGKTWDFHVDVALNIPREENLELIRDSIALIVERKGEALFDAEHFFDGFKANPDYAMRCLLAAYEAGARWIVLCDTNGGTLPDEVESIVRAVAERIPGTSLGIHTHNDTDNAVANSLAAIRAGARMVQGTLNGLGERCGNANLVSLIPTLMLKMGYETGITADGLRRLSHVSRTLDERLNRAPNRHAPYVGESAFAHKGGLHVSAVEKDPASYEHVEPSTVGNRRTIVVSDQAGRSNLLARFREIGIEIDAKDERINTLVDLVKRREYDGYAYDGAEASFELLARRGLGEVPDFFRLQSFRVIDERRWNARNELITLSEATIKLDVGTQSVMTVAEGNGPVNALDTALRKALLPVYPALEGLRLVDYKVRILTPNDGTKAVTRVMIESTDGYGNRWTTVGVSANVIDASYNALHDSITYRLFRALGTGTPDASSDDR</sequence>
<dbReference type="InterPro" id="IPR036230">
    <property type="entry name" value="LeuA_allosteric_dom_sf"/>
</dbReference>
<keyword evidence="6" id="KW-0100">Branched-chain amino acid biosynthesis</keyword>
<dbReference type="EMBL" id="BJYZ01000001">
    <property type="protein sequence ID" value="GEO35958.1"/>
    <property type="molecule type" value="Genomic_DNA"/>
</dbReference>
<evidence type="ECO:0000256" key="5">
    <source>
        <dbReference type="ARBA" id="ARBA00022679"/>
    </source>
</evidence>
<keyword evidence="5 9" id="KW-0808">Transferase</keyword>
<gene>
    <name evidence="11" type="ORF">SAE02_01060</name>
</gene>
<evidence type="ECO:0000256" key="8">
    <source>
        <dbReference type="NCBIfam" id="TIGR00977"/>
    </source>
</evidence>
<evidence type="ECO:0000256" key="7">
    <source>
        <dbReference type="ARBA" id="ARBA00048263"/>
    </source>
</evidence>
<evidence type="ECO:0000313" key="11">
    <source>
        <dbReference type="EMBL" id="GEO35958.1"/>
    </source>
</evidence>
<dbReference type="Pfam" id="PF08502">
    <property type="entry name" value="LeuA_dimer"/>
    <property type="match status" value="1"/>
</dbReference>
<dbReference type="GO" id="GO:0009098">
    <property type="term" value="P:L-leucine biosynthetic process"/>
    <property type="evidence" value="ECO:0007669"/>
    <property type="project" value="InterPro"/>
</dbReference>
<dbReference type="RefSeq" id="WP_147039959.1">
    <property type="nucleotide sequence ID" value="NZ_BJYZ01000001.1"/>
</dbReference>
<dbReference type="PANTHER" id="PTHR43538:SF1">
    <property type="entry name" value="(R)-CITRAMALATE SYNTHASE"/>
    <property type="match status" value="1"/>
</dbReference>
<dbReference type="Proteomes" id="UP000321523">
    <property type="component" value="Unassembled WGS sequence"/>
</dbReference>
<keyword evidence="4" id="KW-0412">Isoleucine biosynthesis</keyword>
<dbReference type="SUPFAM" id="SSF51569">
    <property type="entry name" value="Aldolase"/>
    <property type="match status" value="1"/>
</dbReference>
<dbReference type="Pfam" id="PF00682">
    <property type="entry name" value="HMGL-like"/>
    <property type="match status" value="1"/>
</dbReference>
<dbReference type="InterPro" id="IPR002034">
    <property type="entry name" value="AIPM/Hcit_synth_CS"/>
</dbReference>
<dbReference type="NCBIfam" id="TIGR00977">
    <property type="entry name" value="citramal_synth"/>
    <property type="match status" value="1"/>
</dbReference>
<dbReference type="Gene3D" id="3.30.160.270">
    <property type="match status" value="1"/>
</dbReference>
<dbReference type="InterPro" id="IPR000891">
    <property type="entry name" value="PYR_CT"/>
</dbReference>
<dbReference type="UniPathway" id="UPA00047">
    <property type="reaction ID" value="UER00066"/>
</dbReference>
<dbReference type="SUPFAM" id="SSF110921">
    <property type="entry name" value="2-isopropylmalate synthase LeuA, allosteric (dimerisation) domain"/>
    <property type="match status" value="1"/>
</dbReference>
<dbReference type="GO" id="GO:0003852">
    <property type="term" value="F:2-isopropylmalate synthase activity"/>
    <property type="evidence" value="ECO:0007669"/>
    <property type="project" value="InterPro"/>
</dbReference>
<dbReference type="Gene3D" id="3.20.20.70">
    <property type="entry name" value="Aldolase class I"/>
    <property type="match status" value="1"/>
</dbReference>
<name>A0A512DHK9_9PROT</name>
<evidence type="ECO:0000256" key="9">
    <source>
        <dbReference type="RuleBase" id="RU003523"/>
    </source>
</evidence>
<dbReference type="GO" id="GO:0009097">
    <property type="term" value="P:isoleucine biosynthetic process"/>
    <property type="evidence" value="ECO:0007669"/>
    <property type="project" value="UniProtKB-UniRule"/>
</dbReference>
<reference evidence="11 12" key="1">
    <citation type="submission" date="2019-07" db="EMBL/GenBank/DDBJ databases">
        <title>Whole genome shotgun sequence of Skermanella aerolata NBRC 106429.</title>
        <authorList>
            <person name="Hosoyama A."/>
            <person name="Uohara A."/>
            <person name="Ohji S."/>
            <person name="Ichikawa N."/>
        </authorList>
    </citation>
    <scope>NUCLEOTIDE SEQUENCE [LARGE SCALE GENOMIC DNA]</scope>
    <source>
        <strain evidence="11 12">NBRC 106429</strain>
    </source>
</reference>
<dbReference type="EC" id="2.3.3.21" evidence="8"/>
<dbReference type="PROSITE" id="PS00815">
    <property type="entry name" value="AIPM_HOMOCIT_SYNTH_1"/>
    <property type="match status" value="1"/>
</dbReference>
<dbReference type="Gene3D" id="1.10.238.260">
    <property type="match status" value="1"/>
</dbReference>
<protein>
    <recommendedName>
        <fullName evidence="8">Citramalate synthase</fullName>
        <ecNumber evidence="8">2.3.3.21</ecNumber>
    </recommendedName>
</protein>
<dbReference type="OrthoDB" id="9803573at2"/>
<evidence type="ECO:0000259" key="10">
    <source>
        <dbReference type="PROSITE" id="PS50991"/>
    </source>
</evidence>
<comment type="catalytic activity">
    <reaction evidence="7">
        <text>pyruvate + acetyl-CoA + H2O = (3R)-citramalate + CoA + H(+)</text>
        <dbReference type="Rhea" id="RHEA:19045"/>
        <dbReference type="ChEBI" id="CHEBI:15361"/>
        <dbReference type="ChEBI" id="CHEBI:15377"/>
        <dbReference type="ChEBI" id="CHEBI:15378"/>
        <dbReference type="ChEBI" id="CHEBI:30934"/>
        <dbReference type="ChEBI" id="CHEBI:57287"/>
        <dbReference type="ChEBI" id="CHEBI:57288"/>
        <dbReference type="EC" id="2.3.3.21"/>
    </reaction>
</comment>
<dbReference type="Pfam" id="PF22617">
    <property type="entry name" value="HCS_D2"/>
    <property type="match status" value="1"/>
</dbReference>
<comment type="similarity">
    <text evidence="2 9">Belongs to the alpha-IPM synthase/homocitrate synthase family.</text>
</comment>
<proteinExistence type="inferred from homology"/>
<dbReference type="InterPro" id="IPR005675">
    <property type="entry name" value="Citramal_synthase"/>
</dbReference>
<keyword evidence="3" id="KW-0028">Amino-acid biosynthesis</keyword>
<dbReference type="PANTHER" id="PTHR43538">
    <property type="entry name" value="ALPHA-IPM SYNTHASE/HOMOCITRATE SYNTHASE"/>
    <property type="match status" value="1"/>
</dbReference>
<dbReference type="GO" id="GO:0043714">
    <property type="term" value="F:(R)-citramalate synthase activity"/>
    <property type="evidence" value="ECO:0007669"/>
    <property type="project" value="UniProtKB-UniRule"/>
</dbReference>
<dbReference type="AlphaFoldDB" id="A0A512DHK9"/>
<evidence type="ECO:0000313" key="12">
    <source>
        <dbReference type="Proteomes" id="UP000321523"/>
    </source>
</evidence>
<dbReference type="CDD" id="cd07941">
    <property type="entry name" value="DRE_TIM_LeuA3"/>
    <property type="match status" value="1"/>
</dbReference>